<dbReference type="CDD" id="cd04301">
    <property type="entry name" value="NAT_SF"/>
    <property type="match status" value="1"/>
</dbReference>
<dbReference type="InterPro" id="IPR000182">
    <property type="entry name" value="GNAT_dom"/>
</dbReference>
<dbReference type="PROSITE" id="PS51186">
    <property type="entry name" value="GNAT"/>
    <property type="match status" value="1"/>
</dbReference>
<proteinExistence type="predicted"/>
<dbReference type="InterPro" id="IPR016181">
    <property type="entry name" value="Acyl_CoA_acyltransferase"/>
</dbReference>
<feature type="domain" description="N-acetyltransferase" evidence="1">
    <location>
        <begin position="2"/>
        <end position="208"/>
    </location>
</feature>
<sequence>MFIIRPYREQDAVGCGQCFYEGFFTCPINANDRIFLRDYAQVLIEKCSFTYVAESPDHQIVGFISGNYDKKIRLRKTNSDHCKRHYGAWCRMFFKFYLKQYHLSKAFQKQFDAFFLQLRERDEKFFTGCDLELVALSSRKAYRKGLGTALMEKFMDRAKADGADTVKLMTNTLASWEFYEKRGFTKAAEKLFPDGSGHKTIIYEYHVNR</sequence>
<reference evidence="2 3" key="1">
    <citation type="journal article" date="2021" name="ISME Commun">
        <title>Automated analysis of genomic sequences facilitates high-throughput and comprehensive description of bacteria.</title>
        <authorList>
            <person name="Hitch T.C.A."/>
        </authorList>
    </citation>
    <scope>NUCLEOTIDE SEQUENCE [LARGE SCALE GENOMIC DNA]</scope>
    <source>
        <strain evidence="2 3">Sanger_109</strain>
    </source>
</reference>
<comment type="caution">
    <text evidence="2">The sequence shown here is derived from an EMBL/GenBank/DDBJ whole genome shotgun (WGS) entry which is preliminary data.</text>
</comment>
<protein>
    <submittedName>
        <fullName evidence="2">GNAT family N-acetyltransferase</fullName>
    </submittedName>
</protein>
<name>A0ABT2TID4_9FIRM</name>
<dbReference type="SUPFAM" id="SSF55729">
    <property type="entry name" value="Acyl-CoA N-acyltransferases (Nat)"/>
    <property type="match status" value="1"/>
</dbReference>
<dbReference type="Gene3D" id="3.40.630.30">
    <property type="match status" value="1"/>
</dbReference>
<evidence type="ECO:0000259" key="1">
    <source>
        <dbReference type="PROSITE" id="PS51186"/>
    </source>
</evidence>
<dbReference type="Proteomes" id="UP001652442">
    <property type="component" value="Unassembled WGS sequence"/>
</dbReference>
<dbReference type="RefSeq" id="WP_158424738.1">
    <property type="nucleotide sequence ID" value="NZ_JAOQJQ010000002.1"/>
</dbReference>
<accession>A0ABT2TID4</accession>
<evidence type="ECO:0000313" key="3">
    <source>
        <dbReference type="Proteomes" id="UP001652442"/>
    </source>
</evidence>
<gene>
    <name evidence="2" type="ORF">OCV88_06400</name>
</gene>
<dbReference type="EMBL" id="JAOQJQ010000002">
    <property type="protein sequence ID" value="MCU6761973.1"/>
    <property type="molecule type" value="Genomic_DNA"/>
</dbReference>
<dbReference type="Pfam" id="PF00583">
    <property type="entry name" value="Acetyltransf_1"/>
    <property type="match status" value="1"/>
</dbReference>
<organism evidence="2 3">
    <name type="scientific">Brotonthovivens ammoniilytica</name>
    <dbReference type="NCBI Taxonomy" id="2981725"/>
    <lineage>
        <taxon>Bacteria</taxon>
        <taxon>Bacillati</taxon>
        <taxon>Bacillota</taxon>
        <taxon>Clostridia</taxon>
        <taxon>Lachnospirales</taxon>
        <taxon>Lachnospiraceae</taxon>
        <taxon>Brotonthovivens</taxon>
    </lineage>
</organism>
<keyword evidence="3" id="KW-1185">Reference proteome</keyword>
<evidence type="ECO:0000313" key="2">
    <source>
        <dbReference type="EMBL" id="MCU6761973.1"/>
    </source>
</evidence>